<dbReference type="CDD" id="cd10918">
    <property type="entry name" value="CE4_NodB_like_5s_6s"/>
    <property type="match status" value="1"/>
</dbReference>
<keyword evidence="5" id="KW-1185">Reference proteome</keyword>
<dbReference type="RefSeq" id="WP_185254280.1">
    <property type="nucleotide sequence ID" value="NZ_JACKXE010000001.1"/>
</dbReference>
<sequence length="272" mass="30182">MRAELRALGSLARPVAAGLRRLRRTPGLTVIGWHRVDGTSNGLSTGVDDFRRHLDEIEAWGATVLPLDTAVAALDAGTLPERAVALTFDDGYASVLETAWPLLQERRMPATFYVVSGYLDSGERFPWDRDEAPHDRFRLVRADEVVAAADEGLAIGSHTVSHPWLPRLDRAEVRRELHDSRVLLEELLARPVTSLAYPTGGWSREVRAVAAEVGYRVAITVDRGLNTVRTPRLSLRRAFVPHDPRDLRLVLDGALTALRPLDTWRARGGPAW</sequence>
<dbReference type="Pfam" id="PF01522">
    <property type="entry name" value="Polysacc_deac_1"/>
    <property type="match status" value="1"/>
</dbReference>
<gene>
    <name evidence="4" type="ORF">H5V45_18450</name>
</gene>
<dbReference type="PANTHER" id="PTHR34216">
    <property type="match status" value="1"/>
</dbReference>
<comment type="subcellular location">
    <subcellularLocation>
        <location evidence="1">Secreted</location>
    </subcellularLocation>
</comment>
<dbReference type="InterPro" id="IPR051398">
    <property type="entry name" value="Polysacch_Deacetylase"/>
</dbReference>
<dbReference type="AlphaFoldDB" id="A0A7X0RLK5"/>
<dbReference type="PROSITE" id="PS51677">
    <property type="entry name" value="NODB"/>
    <property type="match status" value="1"/>
</dbReference>
<dbReference type="GO" id="GO:0005975">
    <property type="term" value="P:carbohydrate metabolic process"/>
    <property type="evidence" value="ECO:0007669"/>
    <property type="project" value="InterPro"/>
</dbReference>
<dbReference type="EMBL" id="JACKXE010000001">
    <property type="protein sequence ID" value="MBB6629314.1"/>
    <property type="molecule type" value="Genomic_DNA"/>
</dbReference>
<name>A0A7X0RLK5_9ACTN</name>
<protein>
    <submittedName>
        <fullName evidence="4">Polysaccharide deacetylase family protein</fullName>
    </submittedName>
</protein>
<evidence type="ECO:0000256" key="2">
    <source>
        <dbReference type="ARBA" id="ARBA00022729"/>
    </source>
</evidence>
<evidence type="ECO:0000259" key="3">
    <source>
        <dbReference type="PROSITE" id="PS51677"/>
    </source>
</evidence>
<proteinExistence type="predicted"/>
<organism evidence="4 5">
    <name type="scientific">Nocardioides luti</name>
    <dbReference type="NCBI Taxonomy" id="2761101"/>
    <lineage>
        <taxon>Bacteria</taxon>
        <taxon>Bacillati</taxon>
        <taxon>Actinomycetota</taxon>
        <taxon>Actinomycetes</taxon>
        <taxon>Propionibacteriales</taxon>
        <taxon>Nocardioidaceae</taxon>
        <taxon>Nocardioides</taxon>
    </lineage>
</organism>
<comment type="caution">
    <text evidence="4">The sequence shown here is derived from an EMBL/GenBank/DDBJ whole genome shotgun (WGS) entry which is preliminary data.</text>
</comment>
<evidence type="ECO:0000256" key="1">
    <source>
        <dbReference type="ARBA" id="ARBA00004613"/>
    </source>
</evidence>
<dbReference type="SUPFAM" id="SSF88713">
    <property type="entry name" value="Glycoside hydrolase/deacetylase"/>
    <property type="match status" value="1"/>
</dbReference>
<reference evidence="4 5" key="1">
    <citation type="submission" date="2020-08" db="EMBL/GenBank/DDBJ databases">
        <authorList>
            <person name="Seo M.-J."/>
        </authorList>
    </citation>
    <scope>NUCLEOTIDE SEQUENCE [LARGE SCALE GENOMIC DNA]</scope>
    <source>
        <strain evidence="4 5">KIGAM211</strain>
    </source>
</reference>
<keyword evidence="2" id="KW-0732">Signal</keyword>
<dbReference type="InterPro" id="IPR011330">
    <property type="entry name" value="Glyco_hydro/deAcase_b/a-brl"/>
</dbReference>
<evidence type="ECO:0000313" key="5">
    <source>
        <dbReference type="Proteomes" id="UP000523955"/>
    </source>
</evidence>
<dbReference type="Proteomes" id="UP000523955">
    <property type="component" value="Unassembled WGS sequence"/>
</dbReference>
<dbReference type="InterPro" id="IPR002509">
    <property type="entry name" value="NODB_dom"/>
</dbReference>
<dbReference type="GO" id="GO:0005576">
    <property type="term" value="C:extracellular region"/>
    <property type="evidence" value="ECO:0007669"/>
    <property type="project" value="UniProtKB-SubCell"/>
</dbReference>
<dbReference type="GO" id="GO:0016810">
    <property type="term" value="F:hydrolase activity, acting on carbon-nitrogen (but not peptide) bonds"/>
    <property type="evidence" value="ECO:0007669"/>
    <property type="project" value="InterPro"/>
</dbReference>
<evidence type="ECO:0000313" key="4">
    <source>
        <dbReference type="EMBL" id="MBB6629314.1"/>
    </source>
</evidence>
<dbReference type="PANTHER" id="PTHR34216:SF3">
    <property type="entry name" value="POLY-BETA-1,6-N-ACETYL-D-GLUCOSAMINE N-DEACETYLASE"/>
    <property type="match status" value="1"/>
</dbReference>
<dbReference type="Gene3D" id="3.20.20.370">
    <property type="entry name" value="Glycoside hydrolase/deacetylase"/>
    <property type="match status" value="1"/>
</dbReference>
<accession>A0A7X0RLK5</accession>
<feature type="domain" description="NodB homology" evidence="3">
    <location>
        <begin position="82"/>
        <end position="272"/>
    </location>
</feature>